<dbReference type="AlphaFoldDB" id="A0A1J5SRN3"/>
<dbReference type="NCBIfam" id="NF003235">
    <property type="entry name" value="PRK04196.1"/>
    <property type="match status" value="1"/>
</dbReference>
<feature type="domain" description="ATPase F1/V1/A1 complex alpha/beta subunit N-terminal" evidence="5">
    <location>
        <begin position="14"/>
        <end position="72"/>
    </location>
</feature>
<dbReference type="EMBL" id="MLJW01000021">
    <property type="protein sequence ID" value="OIR11169.1"/>
    <property type="molecule type" value="Genomic_DNA"/>
</dbReference>
<dbReference type="Pfam" id="PF22919">
    <property type="entry name" value="ATP-synt_VA_C"/>
    <property type="match status" value="1"/>
</dbReference>
<dbReference type="InterPro" id="IPR004100">
    <property type="entry name" value="ATPase_F1/V1/A1_a/bsu_N"/>
</dbReference>
<keyword evidence="2" id="KW-0813">Transport</keyword>
<dbReference type="CDD" id="cd18118">
    <property type="entry name" value="ATP-synt_V_A-type_beta_N"/>
    <property type="match status" value="1"/>
</dbReference>
<dbReference type="InterPro" id="IPR022879">
    <property type="entry name" value="V-ATPase_su_B/beta"/>
</dbReference>
<comment type="caution">
    <text evidence="7">The sequence shown here is derived from an EMBL/GenBank/DDBJ whole genome shotgun (WGS) entry which is preliminary data.</text>
</comment>
<dbReference type="GO" id="GO:0046961">
    <property type="term" value="F:proton-transporting ATPase activity, rotational mechanism"/>
    <property type="evidence" value="ECO:0007669"/>
    <property type="project" value="TreeGrafter"/>
</dbReference>
<dbReference type="GO" id="GO:0046034">
    <property type="term" value="P:ATP metabolic process"/>
    <property type="evidence" value="ECO:0007669"/>
    <property type="project" value="InterPro"/>
</dbReference>
<name>A0A1J5SRN3_9ZZZZ</name>
<evidence type="ECO:0000259" key="4">
    <source>
        <dbReference type="Pfam" id="PF00006"/>
    </source>
</evidence>
<organism evidence="7">
    <name type="scientific">mine drainage metagenome</name>
    <dbReference type="NCBI Taxonomy" id="410659"/>
    <lineage>
        <taxon>unclassified sequences</taxon>
        <taxon>metagenomes</taxon>
        <taxon>ecological metagenomes</taxon>
    </lineage>
</organism>
<comment type="similarity">
    <text evidence="1">Belongs to the ATPase alpha/beta chains family.</text>
</comment>
<dbReference type="InterPro" id="IPR027417">
    <property type="entry name" value="P-loop_NTPase"/>
</dbReference>
<dbReference type="PANTHER" id="PTHR43389:SF4">
    <property type="entry name" value="V-TYPE PROTON ATPASE SUBUNIT B"/>
    <property type="match status" value="1"/>
</dbReference>
<dbReference type="HAMAP" id="MF_00310">
    <property type="entry name" value="ATP_synth_B_arch"/>
    <property type="match status" value="1"/>
</dbReference>
<dbReference type="SUPFAM" id="SSF52540">
    <property type="entry name" value="P-loop containing nucleoside triphosphate hydrolases"/>
    <property type="match status" value="1"/>
</dbReference>
<dbReference type="Pfam" id="PF02874">
    <property type="entry name" value="ATP-synt_ab_N"/>
    <property type="match status" value="1"/>
</dbReference>
<protein>
    <submittedName>
        <fullName evidence="7">V-type sodium ATPase subunit B</fullName>
    </submittedName>
</protein>
<dbReference type="PROSITE" id="PS00152">
    <property type="entry name" value="ATPASE_ALPHA_BETA"/>
    <property type="match status" value="1"/>
</dbReference>
<proteinExistence type="inferred from homology"/>
<feature type="domain" description="ATP synthase A/B type C-terminal" evidence="6">
    <location>
        <begin position="355"/>
        <end position="454"/>
    </location>
</feature>
<dbReference type="InterPro" id="IPR020003">
    <property type="entry name" value="ATPase_a/bsu_AS"/>
</dbReference>
<reference evidence="7" key="1">
    <citation type="submission" date="2016-10" db="EMBL/GenBank/DDBJ databases">
        <title>Sequence of Gallionella enrichment culture.</title>
        <authorList>
            <person name="Poehlein A."/>
            <person name="Muehling M."/>
            <person name="Daniel R."/>
        </authorList>
    </citation>
    <scope>NUCLEOTIDE SEQUENCE</scope>
</reference>
<accession>A0A1J5SRN3</accession>
<dbReference type="PANTHER" id="PTHR43389">
    <property type="entry name" value="V-TYPE PROTON ATPASE SUBUNIT B"/>
    <property type="match status" value="1"/>
</dbReference>
<dbReference type="CDD" id="cd01135">
    <property type="entry name" value="V_A-ATPase_B"/>
    <property type="match status" value="1"/>
</dbReference>
<evidence type="ECO:0000259" key="5">
    <source>
        <dbReference type="Pfam" id="PF02874"/>
    </source>
</evidence>
<gene>
    <name evidence="7" type="primary">ntpB_1</name>
    <name evidence="7" type="ORF">GALL_73470</name>
</gene>
<sequence>MSDKEYRLASAARGGLLYMRGVPGVALGDRVVVRDHSGRRRNGQVIRTSDAVVLIQVLEGTDNLDLERTWVRFLDQPFEVALSPDILGRVFNGLGLPRDERPPLFSKLKRNVNGAPVNPAARAYPREFIQTGISSIDGLNSLVRGQKLPIFSGSGLPHNRLAAQIVRQAKLPGEESHFAVVFVAMGVSYSDALFFRKSFADSGVLRNVVMFLNLADEPTIERLIMPRAALTVAEYLAFDLDLHVLVVMTDMTHYAEALREVATAKGDVPARKGYPGYLYSDLAEIYERAGRIREKHGSITMVPVVSMPSDDITHPIPDLTGYITEGQLVLSRNLNNLGIYPPVDIPPSLSRLMKDGIGKDHTREDHARVANQLYASYARALEVRNLASIIGAEDLSEIDQNHLAFADAFERRFVGQREDEERSIVETLNQAWDILSLLPPQALTRLRATDLDKYHHWQSAAAGDK</sequence>
<dbReference type="Pfam" id="PF00006">
    <property type="entry name" value="ATP-synt_ab"/>
    <property type="match status" value="1"/>
</dbReference>
<dbReference type="GO" id="GO:0005524">
    <property type="term" value="F:ATP binding"/>
    <property type="evidence" value="ECO:0007669"/>
    <property type="project" value="InterPro"/>
</dbReference>
<evidence type="ECO:0000313" key="7">
    <source>
        <dbReference type="EMBL" id="OIR11169.1"/>
    </source>
</evidence>
<keyword evidence="3" id="KW-0406">Ion transport</keyword>
<dbReference type="CDD" id="cd18112">
    <property type="entry name" value="ATP-synt_V_A-type_beta_C"/>
    <property type="match status" value="1"/>
</dbReference>
<evidence type="ECO:0000256" key="2">
    <source>
        <dbReference type="ARBA" id="ARBA00022448"/>
    </source>
</evidence>
<dbReference type="InterPro" id="IPR000194">
    <property type="entry name" value="ATPase_F1/V1/A1_a/bsu_nucl-bd"/>
</dbReference>
<feature type="domain" description="ATPase F1/V1/A1 complex alpha/beta subunit nucleotide-binding" evidence="4">
    <location>
        <begin position="132"/>
        <end position="350"/>
    </location>
</feature>
<evidence type="ECO:0000256" key="1">
    <source>
        <dbReference type="ARBA" id="ARBA00008936"/>
    </source>
</evidence>
<dbReference type="Gene3D" id="3.40.50.12240">
    <property type="match status" value="1"/>
</dbReference>
<evidence type="ECO:0000256" key="3">
    <source>
        <dbReference type="ARBA" id="ARBA00023065"/>
    </source>
</evidence>
<dbReference type="InterPro" id="IPR055190">
    <property type="entry name" value="ATP-synt_VA_C"/>
</dbReference>
<evidence type="ECO:0000259" key="6">
    <source>
        <dbReference type="Pfam" id="PF22919"/>
    </source>
</evidence>